<dbReference type="InterPro" id="IPR058705">
    <property type="entry name" value="A_ENA"/>
</dbReference>
<reference evidence="1 2" key="1">
    <citation type="submission" date="2023-07" db="EMBL/GenBank/DDBJ databases">
        <title>Genomic Encyclopedia of Type Strains, Phase IV (KMG-IV): sequencing the most valuable type-strain genomes for metagenomic binning, comparative biology and taxonomic classification.</title>
        <authorList>
            <person name="Goeker M."/>
        </authorList>
    </citation>
    <scope>NUCLEOTIDE SEQUENCE [LARGE SCALE GENOMIC DNA]</scope>
    <source>
        <strain evidence="1 2">DSM 46876</strain>
    </source>
</reference>
<evidence type="ECO:0000313" key="1">
    <source>
        <dbReference type="EMBL" id="MDQ0417077.1"/>
    </source>
</evidence>
<comment type="caution">
    <text evidence="1">The sequence shown here is derived from an EMBL/GenBank/DDBJ whole genome shotgun (WGS) entry which is preliminary data.</text>
</comment>
<organism evidence="1 2">
    <name type="scientific">Croceifilum oryzae</name>
    <dbReference type="NCBI Taxonomy" id="1553429"/>
    <lineage>
        <taxon>Bacteria</taxon>
        <taxon>Bacillati</taxon>
        <taxon>Bacillota</taxon>
        <taxon>Bacilli</taxon>
        <taxon>Bacillales</taxon>
        <taxon>Thermoactinomycetaceae</taxon>
        <taxon>Croceifilum</taxon>
    </lineage>
</organism>
<dbReference type="EMBL" id="JAUSUV010000005">
    <property type="protein sequence ID" value="MDQ0417077.1"/>
    <property type="molecule type" value="Genomic_DNA"/>
</dbReference>
<gene>
    <name evidence="1" type="ORF">J2Z48_001249</name>
</gene>
<accession>A0AAJ1TIC9</accession>
<evidence type="ECO:0000313" key="2">
    <source>
        <dbReference type="Proteomes" id="UP001238450"/>
    </source>
</evidence>
<name>A0AAJ1TIC9_9BACL</name>
<sequence length="141" mass="16617">MSMPEIPEQPHRPQFSEVIIDLLESIALEEIALSHLIHSEAKKIKAFIGGQLDFPTNPSNQDIENFNQHIQKLADITVMKDWLLYRKLEGVIHLSTQRMRKGEKQGHYPKEDTYDFHNDIYEFDDLESQENHFPFEFYDGE</sequence>
<dbReference type="RefSeq" id="WP_307251828.1">
    <property type="nucleotide sequence ID" value="NZ_JAUSUV010000005.1"/>
</dbReference>
<dbReference type="Pfam" id="PF26595">
    <property type="entry name" value="A_ENA"/>
    <property type="match status" value="1"/>
</dbReference>
<dbReference type="AlphaFoldDB" id="A0AAJ1TIC9"/>
<dbReference type="Proteomes" id="UP001238450">
    <property type="component" value="Unassembled WGS sequence"/>
</dbReference>
<proteinExistence type="predicted"/>
<keyword evidence="2" id="KW-1185">Reference proteome</keyword>
<protein>
    <submittedName>
        <fullName evidence="1">Uncharacterized protein</fullName>
    </submittedName>
</protein>